<comment type="similarity">
    <text evidence="2">Belongs to the bacterial solute-binding protein 5 family.</text>
</comment>
<reference evidence="6 7" key="1">
    <citation type="journal article" date="2014" name="BMC Genomics">
        <title>Comparison of environmental and isolate Sulfobacillus genomes reveals diverse carbon, sulfur, nitrogen, and hydrogen metabolisms.</title>
        <authorList>
            <person name="Justice N.B."/>
            <person name="Norman A."/>
            <person name="Brown C.T."/>
            <person name="Singh A."/>
            <person name="Thomas B.C."/>
            <person name="Banfield J.F."/>
        </authorList>
    </citation>
    <scope>NUCLEOTIDE SEQUENCE [LARGE SCALE GENOMIC DNA]</scope>
    <source>
        <strain evidence="6">AMDSBA3</strain>
    </source>
</reference>
<evidence type="ECO:0000256" key="2">
    <source>
        <dbReference type="ARBA" id="ARBA00005695"/>
    </source>
</evidence>
<keyword evidence="4" id="KW-0732">Signal</keyword>
<dbReference type="InterPro" id="IPR030678">
    <property type="entry name" value="Peptide/Ni-bd"/>
</dbReference>
<dbReference type="SUPFAM" id="SSF53850">
    <property type="entry name" value="Periplasmic binding protein-like II"/>
    <property type="match status" value="1"/>
</dbReference>
<dbReference type="Gene3D" id="3.10.105.10">
    <property type="entry name" value="Dipeptide-binding Protein, Domain 3"/>
    <property type="match status" value="1"/>
</dbReference>
<feature type="domain" description="Solute-binding protein family 5" evidence="5">
    <location>
        <begin position="120"/>
        <end position="502"/>
    </location>
</feature>
<dbReference type="GO" id="GO:0043190">
    <property type="term" value="C:ATP-binding cassette (ABC) transporter complex"/>
    <property type="evidence" value="ECO:0007669"/>
    <property type="project" value="InterPro"/>
</dbReference>
<dbReference type="PANTHER" id="PTHR30290:SF10">
    <property type="entry name" value="PERIPLASMIC OLIGOPEPTIDE-BINDING PROTEIN-RELATED"/>
    <property type="match status" value="1"/>
</dbReference>
<gene>
    <name evidence="6" type="ORF">C7B45_00175</name>
</gene>
<accession>A0A2T2WPC5</accession>
<evidence type="ECO:0000259" key="5">
    <source>
        <dbReference type="Pfam" id="PF00496"/>
    </source>
</evidence>
<dbReference type="GO" id="GO:1904680">
    <property type="term" value="F:peptide transmembrane transporter activity"/>
    <property type="evidence" value="ECO:0007669"/>
    <property type="project" value="TreeGrafter"/>
</dbReference>
<evidence type="ECO:0000313" key="7">
    <source>
        <dbReference type="Proteomes" id="UP000241848"/>
    </source>
</evidence>
<evidence type="ECO:0000256" key="3">
    <source>
        <dbReference type="ARBA" id="ARBA00022448"/>
    </source>
</evidence>
<evidence type="ECO:0000256" key="4">
    <source>
        <dbReference type="ARBA" id="ARBA00022729"/>
    </source>
</evidence>
<comment type="caution">
    <text evidence="6">The sequence shown here is derived from an EMBL/GenBank/DDBJ whole genome shotgun (WGS) entry which is preliminary data.</text>
</comment>
<dbReference type="PIRSF" id="PIRSF002741">
    <property type="entry name" value="MppA"/>
    <property type="match status" value="1"/>
</dbReference>
<sequence length="602" mass="65989">MLSKSRISPTIRRTLDVVSQFSKGETFMKARRVAMAGGLALSLIALMGAAKTSNVNATSKAVAGGTIDYALPPATNLTWYFPLVNSSNDTVYNFQLIDQLYMPLLYINHDLGIDWKNSDATRVTYNSQGTIYHVFMNKKLKWSDGRPVTSADVLWDWKMIQATSAKNAPAPWPYEGAGTGDIPTGVKSVVPNGPYEFTVTLKSPANQQWFMYNGLNQLQPLPMQVWNKYPNNTLKEIQYLGAQATNPAFDSVVDGPYRLGKVVSSQYWTLVPNAKYTGGPLADSKIIMEYEGSNASEFAALKTGSIQVGYVDLSEYGAIGELKPIDNIWAGYNFGNFFLALNLHSNAENGLGPVFNQLYIRQAMEDAIDQNAINQDVYHGYAPDQYGPIPSIPSTQYLDPALKKPLYSYNPSAAKKLLTSHGWKDVNGVMTKGSQALKFTVLYTSGSQSITDMMVVIQSDLAKVGIKITLDPQPFATLVGTITNSADEGQWDAASGIGISYGGTYPTGQTEFATDGGLNFYGYNSSEEDKLIAATTKPTPSESQTLKIFDQYEYYTSQQLPLLFINNAGTIEAVQKDVHDVTTATLNPVTDVPLMQYWSVSK</sequence>
<dbReference type="GO" id="GO:0030313">
    <property type="term" value="C:cell envelope"/>
    <property type="evidence" value="ECO:0007669"/>
    <property type="project" value="UniProtKB-SubCell"/>
</dbReference>
<dbReference type="EMBL" id="PXYV01000001">
    <property type="protein sequence ID" value="PSR24073.1"/>
    <property type="molecule type" value="Genomic_DNA"/>
</dbReference>
<dbReference type="PANTHER" id="PTHR30290">
    <property type="entry name" value="PERIPLASMIC BINDING COMPONENT OF ABC TRANSPORTER"/>
    <property type="match status" value="1"/>
</dbReference>
<proteinExistence type="inferred from homology"/>
<dbReference type="InterPro" id="IPR039424">
    <property type="entry name" value="SBP_5"/>
</dbReference>
<dbReference type="CDD" id="cd08513">
    <property type="entry name" value="PBP2_thermophilic_Hb8_like"/>
    <property type="match status" value="1"/>
</dbReference>
<name>A0A2T2WPC5_9FIRM</name>
<dbReference type="AlphaFoldDB" id="A0A2T2WPC5"/>
<dbReference type="Gene3D" id="3.40.190.10">
    <property type="entry name" value="Periplasmic binding protein-like II"/>
    <property type="match status" value="1"/>
</dbReference>
<dbReference type="Proteomes" id="UP000241848">
    <property type="component" value="Unassembled WGS sequence"/>
</dbReference>
<dbReference type="GO" id="GO:0042597">
    <property type="term" value="C:periplasmic space"/>
    <property type="evidence" value="ECO:0007669"/>
    <property type="project" value="UniProtKB-ARBA"/>
</dbReference>
<comment type="subcellular location">
    <subcellularLocation>
        <location evidence="1">Cell envelope</location>
    </subcellularLocation>
</comment>
<keyword evidence="3" id="KW-0813">Transport</keyword>
<protein>
    <submittedName>
        <fullName evidence="6">ABC transporter substrate-binding protein</fullName>
    </submittedName>
</protein>
<dbReference type="GO" id="GO:0015833">
    <property type="term" value="P:peptide transport"/>
    <property type="evidence" value="ECO:0007669"/>
    <property type="project" value="TreeGrafter"/>
</dbReference>
<dbReference type="InterPro" id="IPR000914">
    <property type="entry name" value="SBP_5_dom"/>
</dbReference>
<dbReference type="Pfam" id="PF00496">
    <property type="entry name" value="SBP_bac_5"/>
    <property type="match status" value="1"/>
</dbReference>
<evidence type="ECO:0000256" key="1">
    <source>
        <dbReference type="ARBA" id="ARBA00004196"/>
    </source>
</evidence>
<organism evidence="6 7">
    <name type="scientific">Sulfobacillus acidophilus</name>
    <dbReference type="NCBI Taxonomy" id="53633"/>
    <lineage>
        <taxon>Bacteria</taxon>
        <taxon>Bacillati</taxon>
        <taxon>Bacillota</taxon>
        <taxon>Clostridia</taxon>
        <taxon>Eubacteriales</taxon>
        <taxon>Clostridiales Family XVII. Incertae Sedis</taxon>
        <taxon>Sulfobacillus</taxon>
    </lineage>
</organism>
<evidence type="ECO:0000313" key="6">
    <source>
        <dbReference type="EMBL" id="PSR24073.1"/>
    </source>
</evidence>